<accession>A0A383AXS5</accession>
<reference evidence="1" key="1">
    <citation type="submission" date="2018-05" db="EMBL/GenBank/DDBJ databases">
        <authorList>
            <person name="Lanie J.A."/>
            <person name="Ng W.-L."/>
            <person name="Kazmierczak K.M."/>
            <person name="Andrzejewski T.M."/>
            <person name="Davidsen T.M."/>
            <person name="Wayne K.J."/>
            <person name="Tettelin H."/>
            <person name="Glass J.I."/>
            <person name="Rusch D."/>
            <person name="Podicherti R."/>
            <person name="Tsui H.-C.T."/>
            <person name="Winkler M.E."/>
        </authorList>
    </citation>
    <scope>NUCLEOTIDE SEQUENCE</scope>
</reference>
<evidence type="ECO:0000313" key="1">
    <source>
        <dbReference type="EMBL" id="SVE12647.1"/>
    </source>
</evidence>
<organism evidence="1">
    <name type="scientific">marine metagenome</name>
    <dbReference type="NCBI Taxonomy" id="408172"/>
    <lineage>
        <taxon>unclassified sequences</taxon>
        <taxon>metagenomes</taxon>
        <taxon>ecological metagenomes</taxon>
    </lineage>
</organism>
<proteinExistence type="predicted"/>
<dbReference type="EMBL" id="UINC01195879">
    <property type="protein sequence ID" value="SVE12647.1"/>
    <property type="molecule type" value="Genomic_DNA"/>
</dbReference>
<feature type="non-terminal residue" evidence="1">
    <location>
        <position position="1"/>
    </location>
</feature>
<feature type="non-terminal residue" evidence="1">
    <location>
        <position position="61"/>
    </location>
</feature>
<gene>
    <name evidence="1" type="ORF">METZ01_LOCUS465501</name>
</gene>
<name>A0A383AXS5_9ZZZZ</name>
<protein>
    <recommendedName>
        <fullName evidence="2">Aminopeptidase</fullName>
    </recommendedName>
</protein>
<dbReference type="InterPro" id="IPR036177">
    <property type="entry name" value="Peptidase_M55_sf"/>
</dbReference>
<sequence length="61" mass="6514">MNVYIVIDMEGVAGVTHGSMIRTGHVEWRDRGTRLMTAEVNAAIEGAYLGGATSVLVKDGH</sequence>
<dbReference type="AlphaFoldDB" id="A0A383AXS5"/>
<evidence type="ECO:0008006" key="2">
    <source>
        <dbReference type="Google" id="ProtNLM"/>
    </source>
</evidence>
<dbReference type="InterPro" id="IPR027476">
    <property type="entry name" value="DppA_N"/>
</dbReference>
<dbReference type="InterPro" id="IPR007035">
    <property type="entry name" value="Peptidase_M55"/>
</dbReference>
<dbReference type="Gene3D" id="3.40.50.10780">
    <property type="entry name" value="Dipeptide transport protein"/>
    <property type="match status" value="1"/>
</dbReference>
<dbReference type="SUPFAM" id="SSF63992">
    <property type="entry name" value="Dipeptide transport protein"/>
    <property type="match status" value="1"/>
</dbReference>
<dbReference type="Pfam" id="PF04951">
    <property type="entry name" value="Peptidase_M55"/>
    <property type="match status" value="1"/>
</dbReference>